<dbReference type="AlphaFoldDB" id="A0A9X1MMK2"/>
<evidence type="ECO:0000259" key="2">
    <source>
        <dbReference type="Pfam" id="PF13175"/>
    </source>
</evidence>
<protein>
    <submittedName>
        <fullName evidence="3">DUF3696 domain-containing protein</fullName>
    </submittedName>
</protein>
<evidence type="ECO:0000313" key="4">
    <source>
        <dbReference type="Proteomes" id="UP001139103"/>
    </source>
</evidence>
<dbReference type="InterPro" id="IPR027417">
    <property type="entry name" value="P-loop_NTPase"/>
</dbReference>
<dbReference type="EMBL" id="JAJKFT010000004">
    <property type="protein sequence ID" value="MCC9628657.1"/>
    <property type="molecule type" value="Genomic_DNA"/>
</dbReference>
<feature type="domain" description="Endonuclease GajA/Old nuclease/RecF-like AAA" evidence="2">
    <location>
        <begin position="266"/>
        <end position="379"/>
    </location>
</feature>
<evidence type="ECO:0000313" key="3">
    <source>
        <dbReference type="EMBL" id="MCC9628657.1"/>
    </source>
</evidence>
<gene>
    <name evidence="3" type="ORF">LOC68_09625</name>
</gene>
<dbReference type="InterPro" id="IPR051396">
    <property type="entry name" value="Bact_Antivir_Def_Nuclease"/>
</dbReference>
<dbReference type="PANTHER" id="PTHR43581">
    <property type="entry name" value="ATP/GTP PHOSPHATASE"/>
    <property type="match status" value="1"/>
</dbReference>
<dbReference type="PANTHER" id="PTHR43581:SF2">
    <property type="entry name" value="EXCINUCLEASE ATPASE SUBUNIT"/>
    <property type="match status" value="1"/>
</dbReference>
<dbReference type="Pfam" id="PF13175">
    <property type="entry name" value="AAA_15"/>
    <property type="match status" value="1"/>
</dbReference>
<dbReference type="PIRSF" id="PIRSF034888">
    <property type="entry name" value="P-loop_UCP034888"/>
    <property type="match status" value="1"/>
</dbReference>
<organism evidence="3 4">
    <name type="scientific">Blastopirellula sediminis</name>
    <dbReference type="NCBI Taxonomy" id="2894196"/>
    <lineage>
        <taxon>Bacteria</taxon>
        <taxon>Pseudomonadati</taxon>
        <taxon>Planctomycetota</taxon>
        <taxon>Planctomycetia</taxon>
        <taxon>Pirellulales</taxon>
        <taxon>Pirellulaceae</taxon>
        <taxon>Blastopirellula</taxon>
    </lineage>
</organism>
<proteinExistence type="predicted"/>
<feature type="domain" description="DUF3696" evidence="1">
    <location>
        <begin position="393"/>
        <end position="438"/>
    </location>
</feature>
<dbReference type="InterPro" id="IPR041685">
    <property type="entry name" value="AAA_GajA/Old/RecF-like"/>
</dbReference>
<comment type="caution">
    <text evidence="3">The sequence shown here is derived from an EMBL/GenBank/DDBJ whole genome shotgun (WGS) entry which is preliminary data.</text>
</comment>
<keyword evidence="4" id="KW-1185">Reference proteome</keyword>
<dbReference type="SUPFAM" id="SSF52540">
    <property type="entry name" value="P-loop containing nucleoside triphosphate hydrolases"/>
    <property type="match status" value="1"/>
</dbReference>
<dbReference type="InterPro" id="IPR022532">
    <property type="entry name" value="DUF3696"/>
</dbReference>
<dbReference type="RefSeq" id="WP_230218089.1">
    <property type="nucleotide sequence ID" value="NZ_JAJKFT010000004.1"/>
</dbReference>
<name>A0A9X1MMK2_9BACT</name>
<dbReference type="Pfam" id="PF12476">
    <property type="entry name" value="DUF3696"/>
    <property type="match status" value="1"/>
</dbReference>
<dbReference type="InterPro" id="IPR014592">
    <property type="entry name" value="P-loop_UCP034888"/>
</dbReference>
<dbReference type="Proteomes" id="UP001139103">
    <property type="component" value="Unassembled WGS sequence"/>
</dbReference>
<sequence>MITELSATNFKSWSRINRMRLSSITGLFGTNSSGKSSILQLLLMLRQTTESTDRALVLEVGGEKSLVQLGSFNDLVYQHQPSSGMEFELTWTLPKALDVINPSKKKAVLFSGDQMSLNCKLSSTRENLPRVDSVTYTLDSEEFTMEKKGVANGKYNLKSKGDFKLKRMQGRAWDLPAPTKFYGFPDQVFSYYQNASFLADLQLEFEELFKRLYYLGPLREFPKRAYTWSGAEPDDMGQRGERAVDALLSSRARGPYIDPGRYKKKKTLEEQVAYWLKELGLIHSFSVKRISKNSNFYEVKVRKGPKSAEVSITDVGFGVSQILPVLVLCYYVPEGSVVVLEQPEIHLHPMVQTGLADVFINAIQTRNIQIILESHSEHLLRRLQRRIAEETLSSQDVALYFCDTDEGHSRLSRLELDIFGNIKNWPKDFFGDEFEEMKAITDAAMKRRLKEMP</sequence>
<evidence type="ECO:0000259" key="1">
    <source>
        <dbReference type="Pfam" id="PF12476"/>
    </source>
</evidence>
<accession>A0A9X1MMK2</accession>
<reference evidence="3" key="1">
    <citation type="submission" date="2021-11" db="EMBL/GenBank/DDBJ databases">
        <title>Genome sequence.</title>
        <authorList>
            <person name="Sun Q."/>
        </authorList>
    </citation>
    <scope>NUCLEOTIDE SEQUENCE</scope>
    <source>
        <strain evidence="3">JC732</strain>
    </source>
</reference>
<dbReference type="Gene3D" id="3.40.50.300">
    <property type="entry name" value="P-loop containing nucleotide triphosphate hydrolases"/>
    <property type="match status" value="1"/>
</dbReference>